<evidence type="ECO:0000313" key="9">
    <source>
        <dbReference type="Proteomes" id="UP000075666"/>
    </source>
</evidence>
<evidence type="ECO:0000256" key="4">
    <source>
        <dbReference type="ARBA" id="ARBA00022840"/>
    </source>
</evidence>
<evidence type="ECO:0000259" key="6">
    <source>
        <dbReference type="Pfam" id="PF13193"/>
    </source>
</evidence>
<dbReference type="InterPro" id="IPR005914">
    <property type="entry name" value="Acac_CoA_synth"/>
</dbReference>
<dbReference type="InterPro" id="IPR025110">
    <property type="entry name" value="AMP-bd_C"/>
</dbReference>
<feature type="domain" description="AMP-dependent synthetase/ligase" evidence="5">
    <location>
        <begin position="103"/>
        <end position="476"/>
    </location>
</feature>
<keyword evidence="3" id="KW-0547">Nucleotide-binding</keyword>
<evidence type="ECO:0000259" key="5">
    <source>
        <dbReference type="Pfam" id="PF00501"/>
    </source>
</evidence>
<dbReference type="Gene3D" id="3.30.300.30">
    <property type="match status" value="1"/>
</dbReference>
<gene>
    <name evidence="8" type="ORF">B4102_3080</name>
</gene>
<dbReference type="STRING" id="46224.B4102_3080"/>
<feature type="domain" description="Acetyl-coenzyme A synthetase N-terminal" evidence="7">
    <location>
        <begin position="41"/>
        <end position="99"/>
    </location>
</feature>
<dbReference type="PATRIC" id="fig|46224.3.peg.3049"/>
<dbReference type="InterPro" id="IPR000873">
    <property type="entry name" value="AMP-dep_synth/lig_dom"/>
</dbReference>
<reference evidence="8 9" key="1">
    <citation type="submission" date="2016-01" db="EMBL/GenBank/DDBJ databases">
        <title>Genome Sequences of Twelve Sporeforming Bacillus Species Isolated from Foods.</title>
        <authorList>
            <person name="Berendsen E.M."/>
            <person name="Wells-Bennik M.H."/>
            <person name="Krawcyk A.O."/>
            <person name="De Jong A."/>
            <person name="Holsappel S."/>
            <person name="Eijlander R.T."/>
            <person name="Kuipers O.P."/>
        </authorList>
    </citation>
    <scope>NUCLEOTIDE SEQUENCE [LARGE SCALE GENOMIC DNA]</scope>
    <source>
        <strain evidence="8 9">B4102</strain>
    </source>
</reference>
<keyword evidence="9" id="KW-1185">Reference proteome</keyword>
<dbReference type="PANTHER" id="PTHR42921">
    <property type="entry name" value="ACETOACETYL-COA SYNTHETASE"/>
    <property type="match status" value="1"/>
</dbReference>
<feature type="domain" description="AMP-binding enzyme C-terminal" evidence="6">
    <location>
        <begin position="544"/>
        <end position="616"/>
    </location>
</feature>
<comment type="similarity">
    <text evidence="1">Belongs to the ATP-dependent AMP-binding enzyme family.</text>
</comment>
<keyword evidence="4" id="KW-0067">ATP-binding</keyword>
<dbReference type="Proteomes" id="UP000075666">
    <property type="component" value="Unassembled WGS sequence"/>
</dbReference>
<protein>
    <submittedName>
        <fullName evidence="8">Acetoacetyl-CoA synthetase</fullName>
        <ecNumber evidence="8">6.2.1.16</ecNumber>
    </submittedName>
</protein>
<dbReference type="Pfam" id="PF00501">
    <property type="entry name" value="AMP-binding"/>
    <property type="match status" value="1"/>
</dbReference>
<dbReference type="AlphaFoldDB" id="A0A150L0Q3"/>
<evidence type="ECO:0000256" key="1">
    <source>
        <dbReference type="ARBA" id="ARBA00006432"/>
    </source>
</evidence>
<dbReference type="GO" id="GO:0006629">
    <property type="term" value="P:lipid metabolic process"/>
    <property type="evidence" value="ECO:0007669"/>
    <property type="project" value="InterPro"/>
</dbReference>
<organism evidence="8 9">
    <name type="scientific">Heyndrickxia sporothermodurans</name>
    <dbReference type="NCBI Taxonomy" id="46224"/>
    <lineage>
        <taxon>Bacteria</taxon>
        <taxon>Bacillati</taxon>
        <taxon>Bacillota</taxon>
        <taxon>Bacilli</taxon>
        <taxon>Bacillales</taxon>
        <taxon>Bacillaceae</taxon>
        <taxon>Heyndrickxia</taxon>
    </lineage>
</organism>
<keyword evidence="2 8" id="KW-0436">Ligase</keyword>
<dbReference type="InterPro" id="IPR045851">
    <property type="entry name" value="AMP-bd_C_sf"/>
</dbReference>
<dbReference type="InterPro" id="IPR020845">
    <property type="entry name" value="AMP-binding_CS"/>
</dbReference>
<dbReference type="EMBL" id="LQYN01000053">
    <property type="protein sequence ID" value="KYD05907.1"/>
    <property type="molecule type" value="Genomic_DNA"/>
</dbReference>
<sequence>MMKKQNNVLDLNILWQPNENWISQSNLKGFSEQVGFPLFPYERLHRWSITHPEEFWSGVWDFAKIIGEKGKKVFIPPTDDGILGAQWFPGAQLNFAENVLRGEEEDIAVIVAGEDGTTSHYSLRELRSKVAKAQEGLRNLGVRSGDRVAGVVTNGIESLVALLATTSLGAVWTSCSPDFGSQGIIDRLGQVQPKVLITVLEYQYNGKHFDIRDNIRAISEVLDEVSAIVTLTEGDDFLKNQSKHVLNWNQLCKNGPFIPEFTRVPFNHPLYILYTSGTTGLPKAIVHSVGGTLIQHVKEHQLHCDIKHGDILFWYTNTAWMMYPWLISGLASGAAILLYDGSPLPKDNIGVLWEIAEKVGVTHFGTSPKYLETLQKASYSVGQEHNLSQLRSVLSCGAPLSAEQYDWVYDYIKKDILLASISGGTEIIGCFVMGSPVHPVRRGEITCKALGMAVDVFDEKDVSVLHQKGDLVCTKPFPSMPLTFWGEDGDERYYSSYFTKRPGIWTHGDLAEQTDEQSIIIYGRADTTLNPGGVRIGTAEIYRVLEQIPEIEDSLVFGLPNAGDEEIVLCVVLKDRELDSDLADVIRNNVRKKASPRHVPRRIYSVNEVPYTINGKKVEGAARSTVLGQQVKNKGSLHNPNSLLEYISLLERSFV</sequence>
<dbReference type="EC" id="6.2.1.16" evidence="8"/>
<evidence type="ECO:0000256" key="2">
    <source>
        <dbReference type="ARBA" id="ARBA00022598"/>
    </source>
</evidence>
<dbReference type="InterPro" id="IPR042099">
    <property type="entry name" value="ANL_N_sf"/>
</dbReference>
<comment type="caution">
    <text evidence="8">The sequence shown here is derived from an EMBL/GenBank/DDBJ whole genome shotgun (WGS) entry which is preliminary data.</text>
</comment>
<proteinExistence type="inferred from homology"/>
<evidence type="ECO:0000256" key="3">
    <source>
        <dbReference type="ARBA" id="ARBA00022741"/>
    </source>
</evidence>
<dbReference type="Gene3D" id="3.40.50.12780">
    <property type="entry name" value="N-terminal domain of ligase-like"/>
    <property type="match status" value="1"/>
</dbReference>
<dbReference type="PROSITE" id="PS00455">
    <property type="entry name" value="AMP_BINDING"/>
    <property type="match status" value="1"/>
</dbReference>
<name>A0A150L0Q3_9BACI</name>
<dbReference type="GO" id="GO:0005524">
    <property type="term" value="F:ATP binding"/>
    <property type="evidence" value="ECO:0007669"/>
    <property type="project" value="UniProtKB-KW"/>
</dbReference>
<dbReference type="InterPro" id="IPR032387">
    <property type="entry name" value="ACAS_N"/>
</dbReference>
<accession>A0A150L0Q3</accession>
<dbReference type="Pfam" id="PF13193">
    <property type="entry name" value="AMP-binding_C"/>
    <property type="match status" value="1"/>
</dbReference>
<dbReference type="SUPFAM" id="SSF56801">
    <property type="entry name" value="Acetyl-CoA synthetase-like"/>
    <property type="match status" value="1"/>
</dbReference>
<evidence type="ECO:0000313" key="8">
    <source>
        <dbReference type="EMBL" id="KYD05907.1"/>
    </source>
</evidence>
<dbReference type="NCBIfam" id="TIGR01217">
    <property type="entry name" value="ac_ac_CoA_syn"/>
    <property type="match status" value="1"/>
</dbReference>
<dbReference type="NCBIfam" id="NF002937">
    <property type="entry name" value="PRK03584.1"/>
    <property type="match status" value="1"/>
</dbReference>
<dbReference type="PANTHER" id="PTHR42921:SF1">
    <property type="entry name" value="ACETOACETYL-COA SYNTHETASE"/>
    <property type="match status" value="1"/>
</dbReference>
<evidence type="ECO:0000259" key="7">
    <source>
        <dbReference type="Pfam" id="PF16177"/>
    </source>
</evidence>
<dbReference type="GO" id="GO:0030729">
    <property type="term" value="F:acetoacetate-CoA ligase activity"/>
    <property type="evidence" value="ECO:0007669"/>
    <property type="project" value="UniProtKB-EC"/>
</dbReference>
<dbReference type="Pfam" id="PF16177">
    <property type="entry name" value="ACAS_N"/>
    <property type="match status" value="1"/>
</dbReference>